<gene>
    <name evidence="1" type="ORF">SAMN05660328_101311</name>
</gene>
<name>A0A1I7FC90_9STRE</name>
<dbReference type="AlphaFoldDB" id="A0A1I7FC90"/>
<proteinExistence type="predicted"/>
<evidence type="ECO:0000313" key="2">
    <source>
        <dbReference type="Proteomes" id="UP000183629"/>
    </source>
</evidence>
<sequence length="85" mass="10061">MTNYISTLDSDDLIAESLQIDNYLEQTRHSHQSVIRLGIEQYLFPYLRRYQQASPQVQFKIFLFSHFYGQKAERLLAELRGDAYA</sequence>
<dbReference type="Proteomes" id="UP000183629">
    <property type="component" value="Unassembled WGS sequence"/>
</dbReference>
<protein>
    <submittedName>
        <fullName evidence="1">Uncharacterized protein</fullName>
    </submittedName>
</protein>
<reference evidence="2" key="1">
    <citation type="submission" date="2016-10" db="EMBL/GenBank/DDBJ databases">
        <authorList>
            <person name="Varghese N."/>
            <person name="Submissions S."/>
        </authorList>
    </citation>
    <scope>NUCLEOTIDE SEQUENCE [LARGE SCALE GENOMIC DNA]</scope>
    <source>
        <strain evidence="2">LMG 15572</strain>
    </source>
</reference>
<evidence type="ECO:0000313" key="1">
    <source>
        <dbReference type="EMBL" id="SFU33784.1"/>
    </source>
</evidence>
<accession>A0A1I7FC90</accession>
<dbReference type="RefSeq" id="WP_074656697.1">
    <property type="nucleotide sequence ID" value="NZ_FOLZ01000001.1"/>
</dbReference>
<keyword evidence="2" id="KW-1185">Reference proteome</keyword>
<dbReference type="EMBL" id="FPBN01000001">
    <property type="protein sequence ID" value="SFU33784.1"/>
    <property type="molecule type" value="Genomic_DNA"/>
</dbReference>
<organism evidence="1 2">
    <name type="scientific">Streptococcus gallolyticus</name>
    <dbReference type="NCBI Taxonomy" id="315405"/>
    <lineage>
        <taxon>Bacteria</taxon>
        <taxon>Bacillati</taxon>
        <taxon>Bacillota</taxon>
        <taxon>Bacilli</taxon>
        <taxon>Lactobacillales</taxon>
        <taxon>Streptococcaceae</taxon>
        <taxon>Streptococcus</taxon>
    </lineage>
</organism>